<proteinExistence type="predicted"/>
<evidence type="ECO:0000313" key="2">
    <source>
        <dbReference type="Proteomes" id="UP000323300"/>
    </source>
</evidence>
<sequence>MPFARVTLLKGKSDEYIAAVSDSIHQALVDAFEVPPTDKFQAFHELEPGRLIFDRHYLGGPRSDDFLVIAISAGRPRTTATKQAFYKRLVELLAEKPGLRKEDVMVVISMSQREDWSFSNGEAQLLAGAPV</sequence>
<dbReference type="OrthoDB" id="9804765at2"/>
<dbReference type="Pfam" id="PF14552">
    <property type="entry name" value="Tautomerase_2"/>
    <property type="match status" value="1"/>
</dbReference>
<keyword evidence="2" id="KW-1185">Reference proteome</keyword>
<dbReference type="RefSeq" id="WP_149760237.1">
    <property type="nucleotide sequence ID" value="NZ_BSPE01000056.1"/>
</dbReference>
<dbReference type="SUPFAM" id="SSF55331">
    <property type="entry name" value="Tautomerase/MIF"/>
    <property type="match status" value="1"/>
</dbReference>
<gene>
    <name evidence="1" type="ORF">SAMN04488498_105219</name>
</gene>
<organism evidence="1 2">
    <name type="scientific">Neomesorhizobium albiziae</name>
    <dbReference type="NCBI Taxonomy" id="335020"/>
    <lineage>
        <taxon>Bacteria</taxon>
        <taxon>Pseudomonadati</taxon>
        <taxon>Pseudomonadota</taxon>
        <taxon>Alphaproteobacteria</taxon>
        <taxon>Hyphomicrobiales</taxon>
        <taxon>Phyllobacteriaceae</taxon>
        <taxon>Neomesorhizobium</taxon>
    </lineage>
</organism>
<name>A0A1I3YXU6_9HYPH</name>
<dbReference type="Proteomes" id="UP000323300">
    <property type="component" value="Unassembled WGS sequence"/>
</dbReference>
<dbReference type="AlphaFoldDB" id="A0A1I3YXU6"/>
<dbReference type="EMBL" id="FOSL01000005">
    <property type="protein sequence ID" value="SFK36169.1"/>
    <property type="molecule type" value="Genomic_DNA"/>
</dbReference>
<accession>A0A1I3YXU6</accession>
<evidence type="ECO:0000313" key="1">
    <source>
        <dbReference type="EMBL" id="SFK36169.1"/>
    </source>
</evidence>
<reference evidence="1 2" key="1">
    <citation type="submission" date="2016-10" db="EMBL/GenBank/DDBJ databases">
        <authorList>
            <person name="Varghese N."/>
            <person name="Submissions S."/>
        </authorList>
    </citation>
    <scope>NUCLEOTIDE SEQUENCE [LARGE SCALE GENOMIC DNA]</scope>
    <source>
        <strain evidence="1 2">DSM 21822</strain>
    </source>
</reference>
<protein>
    <submittedName>
        <fullName evidence="1">Tautomerase enzyme</fullName>
    </submittedName>
</protein>
<dbReference type="PANTHER" id="PTHR38460">
    <property type="entry name" value="TAUTOMERASE YOLI-RELATED"/>
    <property type="match status" value="1"/>
</dbReference>
<dbReference type="PANTHER" id="PTHR38460:SF1">
    <property type="entry name" value="TAUTOMERASE YOLI-RELATED"/>
    <property type="match status" value="1"/>
</dbReference>
<dbReference type="Gene3D" id="3.30.429.10">
    <property type="entry name" value="Macrophage Migration Inhibitory Factor"/>
    <property type="match status" value="1"/>
</dbReference>
<dbReference type="InterPro" id="IPR014347">
    <property type="entry name" value="Tautomerase/MIF_sf"/>
</dbReference>
<dbReference type="InterPro" id="IPR037479">
    <property type="entry name" value="Tauto_MSAD"/>
</dbReference>